<dbReference type="OrthoDB" id="9811671at2"/>
<reference evidence="3 4" key="1">
    <citation type="journal article" date="2014" name="Genome Announc.">
        <title>Complete Genome Sequence of Hyphomicrobium nitrativorans Strain NL23, a Denitrifying Bacterium Isolated from Biofilm of a Methanol-Fed Denitrification System Treating Seawater at the Montreal Biodome.</title>
        <authorList>
            <person name="Martineau C."/>
            <person name="Villeneuve C."/>
            <person name="Mauffrey F."/>
            <person name="Villemur R."/>
        </authorList>
    </citation>
    <scope>NUCLEOTIDE SEQUENCE [LARGE SCALE GENOMIC DNA]</scope>
    <source>
        <strain evidence="3">NL23</strain>
    </source>
</reference>
<evidence type="ECO:0000313" key="3">
    <source>
        <dbReference type="EMBL" id="AHB50004.1"/>
    </source>
</evidence>
<dbReference type="KEGG" id="hni:W911_05860"/>
<dbReference type="InterPro" id="IPR019223">
    <property type="entry name" value="DUF2147"/>
</dbReference>
<sequence length="165" mass="17801">MHRFALSLVLAVLIGLGARSASATELDGYWMDSDGEVVLEVGNCGAAMCAKVVWLRLPYGPDRLPLKDFRNPEASLQNRQVCGLNVITGFTKQPDGTWGGGNVYVPDLGMSFSGYAEVLSPTQIKVRGYVFLPLFGATEVWSRVAAPAYHCERDGVPPAPERAGQ</sequence>
<evidence type="ECO:0000256" key="1">
    <source>
        <dbReference type="SAM" id="SignalP"/>
    </source>
</evidence>
<dbReference type="Pfam" id="PF09917">
    <property type="entry name" value="DUF2147"/>
    <property type="match status" value="1"/>
</dbReference>
<dbReference type="STRING" id="1029756.W911_05860"/>
<keyword evidence="1" id="KW-0732">Signal</keyword>
<evidence type="ECO:0000313" key="4">
    <source>
        <dbReference type="Proteomes" id="UP000018542"/>
    </source>
</evidence>
<proteinExistence type="predicted"/>
<keyword evidence="4" id="KW-1185">Reference proteome</keyword>
<dbReference type="AlphaFoldDB" id="V5SJ76"/>
<dbReference type="PATRIC" id="fig|1029756.8.peg.1230"/>
<dbReference type="EMBL" id="CP006912">
    <property type="protein sequence ID" value="AHB50004.1"/>
    <property type="molecule type" value="Genomic_DNA"/>
</dbReference>
<dbReference type="PANTHER" id="PTHR36919:SF2">
    <property type="entry name" value="BLL6627 PROTEIN"/>
    <property type="match status" value="1"/>
</dbReference>
<feature type="signal peptide" evidence="1">
    <location>
        <begin position="1"/>
        <end position="23"/>
    </location>
</feature>
<gene>
    <name evidence="3" type="ORF">W911_05860</name>
</gene>
<accession>V5SJ76</accession>
<dbReference type="PANTHER" id="PTHR36919">
    <property type="entry name" value="BLR1215 PROTEIN"/>
    <property type="match status" value="1"/>
</dbReference>
<dbReference type="Gene3D" id="2.40.128.520">
    <property type="match status" value="1"/>
</dbReference>
<evidence type="ECO:0000259" key="2">
    <source>
        <dbReference type="Pfam" id="PF09917"/>
    </source>
</evidence>
<organism evidence="3 4">
    <name type="scientific">Hyphomicrobium nitrativorans NL23</name>
    <dbReference type="NCBI Taxonomy" id="1029756"/>
    <lineage>
        <taxon>Bacteria</taxon>
        <taxon>Pseudomonadati</taxon>
        <taxon>Pseudomonadota</taxon>
        <taxon>Alphaproteobacteria</taxon>
        <taxon>Hyphomicrobiales</taxon>
        <taxon>Hyphomicrobiaceae</taxon>
        <taxon>Hyphomicrobium</taxon>
    </lineage>
</organism>
<feature type="chain" id="PRO_5004740841" description="DUF2147 domain-containing protein" evidence="1">
    <location>
        <begin position="24"/>
        <end position="165"/>
    </location>
</feature>
<dbReference type="HOGENOM" id="CLU_108869_1_1_5"/>
<feature type="domain" description="DUF2147" evidence="2">
    <location>
        <begin position="28"/>
        <end position="143"/>
    </location>
</feature>
<dbReference type="Proteomes" id="UP000018542">
    <property type="component" value="Chromosome"/>
</dbReference>
<name>V5SJ76_9HYPH</name>
<protein>
    <recommendedName>
        <fullName evidence="2">DUF2147 domain-containing protein</fullName>
    </recommendedName>
</protein>
<dbReference type="RefSeq" id="WP_023786571.1">
    <property type="nucleotide sequence ID" value="NC_022997.1"/>
</dbReference>